<protein>
    <recommendedName>
        <fullName evidence="20">UDP-glucose:glycoprotein glucosyltransferase</fullName>
    </recommendedName>
</protein>
<gene>
    <name evidence="18" type="ORF">OUZ56_015286</name>
</gene>
<evidence type="ECO:0000256" key="3">
    <source>
        <dbReference type="ARBA" id="ARBA00004922"/>
    </source>
</evidence>
<dbReference type="Pfam" id="PF18403">
    <property type="entry name" value="Thioredoxin_15"/>
    <property type="match status" value="1"/>
</dbReference>
<evidence type="ECO:0000256" key="10">
    <source>
        <dbReference type="ARBA" id="ARBA00048456"/>
    </source>
</evidence>
<evidence type="ECO:0000259" key="16">
    <source>
        <dbReference type="Pfam" id="PF18403"/>
    </source>
</evidence>
<evidence type="ECO:0000259" key="15">
    <source>
        <dbReference type="Pfam" id="PF18402"/>
    </source>
</evidence>
<feature type="domain" description="UGGT thioredoxin-like" evidence="15">
    <location>
        <begin position="444"/>
        <end position="690"/>
    </location>
</feature>
<dbReference type="InterPro" id="IPR040693">
    <property type="entry name" value="UGGT_TRXL_1"/>
</dbReference>
<name>A0ABR0AME4_9CRUS</name>
<dbReference type="Pfam" id="PF18404">
    <property type="entry name" value="Glyco_transf_24"/>
    <property type="match status" value="1"/>
</dbReference>
<dbReference type="PANTHER" id="PTHR11226">
    <property type="entry name" value="UDP-GLUCOSE GLYCOPROTEIN:GLUCOSYLTRANSFERASE"/>
    <property type="match status" value="1"/>
</dbReference>
<evidence type="ECO:0000256" key="11">
    <source>
        <dbReference type="SAM" id="MobiDB-lite"/>
    </source>
</evidence>
<feature type="chain" id="PRO_5046072052" description="UDP-glucose:glycoprotein glucosyltransferase" evidence="12">
    <location>
        <begin position="21"/>
        <end position="1508"/>
    </location>
</feature>
<evidence type="ECO:0000313" key="19">
    <source>
        <dbReference type="Proteomes" id="UP001234178"/>
    </source>
</evidence>
<dbReference type="InterPro" id="IPR029044">
    <property type="entry name" value="Nucleotide-diphossugar_trans"/>
</dbReference>
<evidence type="ECO:0000259" key="13">
    <source>
        <dbReference type="Pfam" id="PF18400"/>
    </source>
</evidence>
<feature type="domain" description="UDP-glucose:glycoprotein glucosyltransferase thioredoxin-like" evidence="16">
    <location>
        <begin position="720"/>
        <end position="913"/>
    </location>
</feature>
<feature type="signal peptide" evidence="12">
    <location>
        <begin position="1"/>
        <end position="20"/>
    </location>
</feature>
<evidence type="ECO:0000256" key="6">
    <source>
        <dbReference type="ARBA" id="ARBA00022729"/>
    </source>
</evidence>
<keyword evidence="6 12" id="KW-0732">Signal</keyword>
<evidence type="ECO:0000256" key="9">
    <source>
        <dbReference type="ARBA" id="ARBA00045874"/>
    </source>
</evidence>
<evidence type="ECO:0000256" key="1">
    <source>
        <dbReference type="ARBA" id="ARBA00001913"/>
    </source>
</evidence>
<keyword evidence="19" id="KW-1185">Reference proteome</keyword>
<dbReference type="Pfam" id="PF18400">
    <property type="entry name" value="Thioredoxin_12"/>
    <property type="match status" value="1"/>
</dbReference>
<reference evidence="18 19" key="1">
    <citation type="journal article" date="2023" name="Nucleic Acids Res.">
        <title>The hologenome of Daphnia magna reveals possible DNA methylation and microbiome-mediated evolution of the host genome.</title>
        <authorList>
            <person name="Chaturvedi A."/>
            <person name="Li X."/>
            <person name="Dhandapani V."/>
            <person name="Marshall H."/>
            <person name="Kissane S."/>
            <person name="Cuenca-Cambronero M."/>
            <person name="Asole G."/>
            <person name="Calvet F."/>
            <person name="Ruiz-Romero M."/>
            <person name="Marangio P."/>
            <person name="Guigo R."/>
            <person name="Rago D."/>
            <person name="Mirbahai L."/>
            <person name="Eastwood N."/>
            <person name="Colbourne J.K."/>
            <person name="Zhou J."/>
            <person name="Mallon E."/>
            <person name="Orsini L."/>
        </authorList>
    </citation>
    <scope>NUCLEOTIDE SEQUENCE [LARGE SCALE GENOMIC DNA]</scope>
    <source>
        <strain evidence="18">LRV0_1</strain>
    </source>
</reference>
<dbReference type="InterPro" id="IPR040497">
    <property type="entry name" value="Glyco_transf_24"/>
</dbReference>
<dbReference type="CDD" id="cd06432">
    <property type="entry name" value="GT8_HUGT1_C_like"/>
    <property type="match status" value="1"/>
</dbReference>
<evidence type="ECO:0000256" key="12">
    <source>
        <dbReference type="SAM" id="SignalP"/>
    </source>
</evidence>
<dbReference type="Pfam" id="PF06427">
    <property type="entry name" value="UDP-g_GGTase"/>
    <property type="match status" value="1"/>
</dbReference>
<comment type="subcellular location">
    <subcellularLocation>
        <location evidence="2">Endoplasmic reticulum lumen</location>
    </subcellularLocation>
</comment>
<dbReference type="InterPro" id="IPR040525">
    <property type="entry name" value="UGGT_TRXL_4"/>
</dbReference>
<evidence type="ECO:0000256" key="5">
    <source>
        <dbReference type="ARBA" id="ARBA00022679"/>
    </source>
</evidence>
<feature type="domain" description="UGGT thioredoxin-like" evidence="13">
    <location>
        <begin position="45"/>
        <end position="224"/>
    </location>
</feature>
<keyword evidence="5" id="KW-0808">Transferase</keyword>
<feature type="domain" description="UGGT thioredoxin-like" evidence="14">
    <location>
        <begin position="304"/>
        <end position="432"/>
    </location>
</feature>
<comment type="pathway">
    <text evidence="3">Protein modification; protein glycosylation.</text>
</comment>
<comment type="function">
    <text evidence="9">Recognizes glycoproteins with minor folding defects. Reglucosylates single N-glycans near the misfolded part of the protein, thus providing quality control for protein folding in the endoplasmic reticulum. Reglucosylated proteins are recognized by calreticulin for recycling to the endoplasmic reticulum and refolding or degradation.</text>
</comment>
<dbReference type="Proteomes" id="UP001234178">
    <property type="component" value="Unassembled WGS sequence"/>
</dbReference>
<evidence type="ECO:0000256" key="7">
    <source>
        <dbReference type="ARBA" id="ARBA00022824"/>
    </source>
</evidence>
<comment type="cofactor">
    <cofactor evidence="1">
        <name>Ca(2+)</name>
        <dbReference type="ChEBI" id="CHEBI:29108"/>
    </cofactor>
</comment>
<dbReference type="SUPFAM" id="SSF53448">
    <property type="entry name" value="Nucleotide-diphospho-sugar transferases"/>
    <property type="match status" value="1"/>
</dbReference>
<keyword evidence="7" id="KW-0256">Endoplasmic reticulum</keyword>
<comment type="catalytic activity">
    <reaction evidence="10">
        <text>N(4)-(alpha-D-Man-(1-&gt;2)-alpha-D-Man-(1-&gt;2)-alpha-D-Man-(1-&gt;3)-[alpha-D-Man-(1-&gt;2)-alpha-D-Man-(1-&gt;3)-[alpha-D-Man-(1-&gt;2)-alpha-D-Man-(1-&gt;6)]-alpha-D-Man-(1-&gt;6)]-beta-D-Man-(1-&gt;4)-beta-D-GlcNAc-(1-&gt;4)-beta-D-GlcNAc)-L-asparaginyl-[protein] (N-glucan mannose isomer 9A1,2,3B1,2,3) + UDP-alpha-D-glucose = N(4)-(alpha-D-Glc-(1-&gt;3)-alpha-D-Man-(1-&gt;2)-alpha-D-Man-(1-&gt;2)-alpha-D-Man-(1-&gt;3)-[alpha-D-Man-(1-&gt;2)-alpha-D-Man-(1-&gt;3)-[alpha-D-Man-(1-&gt;2)-alpha-D-Man-(1-&gt;6)]-alpha-D-Man-(1-&gt;6)]-beta-D-Man-(1-&gt;4)-beta-D-GlcNAc-(1-&gt;4)-beta-D-GlcNAc)-L-asparaginyl-[protein] + UDP + H(+)</text>
        <dbReference type="Rhea" id="RHEA:61304"/>
        <dbReference type="Rhea" id="RHEA-COMP:14356"/>
        <dbReference type="Rhea" id="RHEA-COMP:14357"/>
        <dbReference type="ChEBI" id="CHEBI:15378"/>
        <dbReference type="ChEBI" id="CHEBI:58223"/>
        <dbReference type="ChEBI" id="CHEBI:58885"/>
        <dbReference type="ChEBI" id="CHEBI:59080"/>
        <dbReference type="ChEBI" id="CHEBI:139493"/>
    </reaction>
</comment>
<dbReference type="EMBL" id="JAOYFB010000038">
    <property type="protein sequence ID" value="KAK4026277.1"/>
    <property type="molecule type" value="Genomic_DNA"/>
</dbReference>
<proteinExistence type="inferred from homology"/>
<feature type="region of interest" description="Disordered" evidence="11">
    <location>
        <begin position="245"/>
        <end position="268"/>
    </location>
</feature>
<dbReference type="InterPro" id="IPR040692">
    <property type="entry name" value="UGGT_TRXL_3"/>
</dbReference>
<sequence>MKFIAIFLCLIFYQLRFSETASETADGAKGKTRTVSTLLNAKWNATPIALEIAEFLNDEDQSYFWSFLEDLSHNTDEYYGNTDKGKYEALVDLSRKYLSEAQVSLMKFSLGLHVYSPKLEMFQQIAMVQGVPEQKCETVAEINGKLTCDPSLIKALLNEKPKSPELYKLDHQYPGKMAKNRPVVILYGEIGSKKLTEFHNTLKPLSVSGEIIYVMRHYISDRKGTKVRLSGYGVELQIKSTEYKAQDDTKVTAEQSGAPGDEGASQQVEDEDVDVEGFLFSKLKVLNPDLAPKLDKLKQALLDESQELAPLKVWQLQELSLQAAERILSAAKDESLKIMAQLAQNFPLLARSIVRTTVRPALKAEIKRNQQRFANDLSLQPSEAALFINGQHFNVDSMDVFTLFEQMREEVKLVEGLYKIGVPSQYVSSLLSLDLSPPSRQYAVDIRDSAVLFVNDIEKDPQYKRWSPNIQDLLRPSYPGALRSIRRNMYNLVLVVDPLLDEARSLIKLAESFVVHNAPLRVGLVMAVNSDPKLSGRDDAGIAIHNAFNYVAQRSHPTDGLSFITDLFAVVGDNSITVDDVGRLLKKKFSADLEDVLGEDSDYDVGRQLTKDFLRRTGFRKLPQVLLNGVALDENSLNADEFEEAVLTELMRQTSLLQKALFRGEMKEDDNVIDFLMGQPNVMPRLNDRVLSTSTKYLDMTGVVESGIKDLTSLSSHQLIAAFTDSIAYVSSNTKALTPVTLWLVTDVTQLAGRELVQNALEYVQNSRLIRLSLVHNPQTLTDSSSHYIDTINAALTSNDIKLLNKLLKTENAEAFTIGSKTASDFGVEPTQKSSFGLKLHQLLAGRVLEFQPGQRGLIVNGRVIGPFDDDEDFTSDDVALLEKHTMSTSGEKILQFLQDLPQLHSSDLIMKVGGLLMSSASGTTPKTRHNIDERGSELSLLHFPPKMSDSPFIDITAVVDPLSLGAQKLAPLLLVLQEVLNCRVRVFMNCVEKNSEMPLKSFYRLVLEPDLMFGADERQLAGPIAKFGILPMGALLTQGMQVPDNWLVESVWSPYDLDNIRLRDVDTDVHSEYELEHLILEGHCFDSHSGSPPRGLQLTLGTPIDPLMVDTIVMANLGYLQLKANPGSWILRLREGRSSEIYDIVSHEGTDTPSSGGSGDIHVLISSFKSHVLKLKVAKKAGKQQMDLLSSDDDDNNAGLWNSITSTFTSKSSDEDEDKINIFSLASGHLYERFIRIMMVSVLKHTKTPVKFWFLKQYLSPTLKDFLPHMAAHYGFEYELVQYKWPRWLHQQKEKQRIIWGYKILFLDVLFPLSVKKIIFVDADQIVRADLKELRDLDLGGAPYGYTPFCDSRREMDGFRFWKSGYWRNHLQGRKYHISALYVVDLKRFRKIAAGDRLRGQYQALSQDPNSLSNLDQDLPNNMIHQVPIKSLPQEWLWCETWCDDTSKRKAKTIDLCNNPQTKEAKLDAAVRIVAEWNDYDSEIKMIQEELARNRTEQQRQHDPSEF</sequence>
<evidence type="ECO:0000259" key="14">
    <source>
        <dbReference type="Pfam" id="PF18401"/>
    </source>
</evidence>
<evidence type="ECO:0000256" key="8">
    <source>
        <dbReference type="ARBA" id="ARBA00023180"/>
    </source>
</evidence>
<keyword evidence="8" id="KW-0325">Glycoprotein</keyword>
<comment type="similarity">
    <text evidence="4">Belongs to the glycosyltransferase 8 family.</text>
</comment>
<dbReference type="Pfam" id="PF18402">
    <property type="entry name" value="Thioredoxin_14"/>
    <property type="match status" value="1"/>
</dbReference>
<dbReference type="InterPro" id="IPR040694">
    <property type="entry name" value="UGGT_TRXL_2"/>
</dbReference>
<dbReference type="Gene3D" id="3.90.550.10">
    <property type="entry name" value="Spore Coat Polysaccharide Biosynthesis Protein SpsA, Chain A"/>
    <property type="match status" value="1"/>
</dbReference>
<dbReference type="Pfam" id="PF18401">
    <property type="entry name" value="Thioredoxin_13"/>
    <property type="match status" value="1"/>
</dbReference>
<evidence type="ECO:0008006" key="20">
    <source>
        <dbReference type="Google" id="ProtNLM"/>
    </source>
</evidence>
<evidence type="ECO:0000313" key="18">
    <source>
        <dbReference type="EMBL" id="KAK4026277.1"/>
    </source>
</evidence>
<feature type="domain" description="Glucosyltransferase 24 catalytic" evidence="17">
    <location>
        <begin position="1221"/>
        <end position="1487"/>
    </location>
</feature>
<organism evidence="18 19">
    <name type="scientific">Daphnia magna</name>
    <dbReference type="NCBI Taxonomy" id="35525"/>
    <lineage>
        <taxon>Eukaryota</taxon>
        <taxon>Metazoa</taxon>
        <taxon>Ecdysozoa</taxon>
        <taxon>Arthropoda</taxon>
        <taxon>Crustacea</taxon>
        <taxon>Branchiopoda</taxon>
        <taxon>Diplostraca</taxon>
        <taxon>Cladocera</taxon>
        <taxon>Anomopoda</taxon>
        <taxon>Daphniidae</taxon>
        <taxon>Daphnia</taxon>
    </lineage>
</organism>
<evidence type="ECO:0000256" key="4">
    <source>
        <dbReference type="ARBA" id="ARBA00006351"/>
    </source>
</evidence>
<dbReference type="PANTHER" id="PTHR11226:SF0">
    <property type="entry name" value="UDP-GLUCOSE:GLYCOPROTEIN GLUCOSYLTRANSFERASE"/>
    <property type="match status" value="1"/>
</dbReference>
<evidence type="ECO:0000256" key="2">
    <source>
        <dbReference type="ARBA" id="ARBA00004319"/>
    </source>
</evidence>
<comment type="caution">
    <text evidence="18">The sequence shown here is derived from an EMBL/GenBank/DDBJ whole genome shotgun (WGS) entry which is preliminary data.</text>
</comment>
<dbReference type="InterPro" id="IPR009448">
    <property type="entry name" value="UDP-g_GGtrans"/>
</dbReference>
<accession>A0ABR0AME4</accession>
<evidence type="ECO:0000259" key="17">
    <source>
        <dbReference type="Pfam" id="PF18404"/>
    </source>
</evidence>